<accession>A0AA37HM59</accession>
<protein>
    <submittedName>
        <fullName evidence="2">Uncharacterized protein</fullName>
    </submittedName>
</protein>
<keyword evidence="1" id="KW-1133">Transmembrane helix</keyword>
<evidence type="ECO:0000313" key="2">
    <source>
        <dbReference type="EMBL" id="GJD78334.1"/>
    </source>
</evidence>
<reference evidence="2" key="1">
    <citation type="journal article" date="2016" name="Front. Microbiol.">
        <title>Genome Sequence of the Piezophilic, Mesophilic Sulfate-Reducing Bacterium Desulfovibrio indicus J2T.</title>
        <authorList>
            <person name="Cao J."/>
            <person name="Maignien L."/>
            <person name="Shao Z."/>
            <person name="Alain K."/>
            <person name="Jebbar M."/>
        </authorList>
    </citation>
    <scope>NUCLEOTIDE SEQUENCE</scope>
    <source>
        <strain evidence="2">NBRC 103626</strain>
    </source>
</reference>
<gene>
    <name evidence="2" type="ORF">NBEOAGPD_1548</name>
</gene>
<keyword evidence="1" id="KW-0812">Transmembrane</keyword>
<keyword evidence="3" id="KW-1185">Reference proteome</keyword>
<name>A0AA37HM59_9HYPH</name>
<dbReference type="RefSeq" id="WP_238302047.1">
    <property type="nucleotide sequence ID" value="NZ_BPQM01000030.1"/>
</dbReference>
<keyword evidence="1" id="KW-0472">Membrane</keyword>
<comment type="caution">
    <text evidence="2">The sequence shown here is derived from an EMBL/GenBank/DDBJ whole genome shotgun (WGS) entry which is preliminary data.</text>
</comment>
<reference evidence="2" key="2">
    <citation type="submission" date="2021-08" db="EMBL/GenBank/DDBJ databases">
        <authorList>
            <person name="Tani A."/>
            <person name="Ola A."/>
            <person name="Ogura Y."/>
            <person name="Katsura K."/>
            <person name="Hayashi T."/>
        </authorList>
    </citation>
    <scope>NUCLEOTIDE SEQUENCE</scope>
    <source>
        <strain evidence="2">NBRC 103626</strain>
    </source>
</reference>
<dbReference type="AlphaFoldDB" id="A0AA37HM59"/>
<dbReference type="Proteomes" id="UP001055108">
    <property type="component" value="Unassembled WGS sequence"/>
</dbReference>
<feature type="transmembrane region" description="Helical" evidence="1">
    <location>
        <begin position="83"/>
        <end position="104"/>
    </location>
</feature>
<evidence type="ECO:0000256" key="1">
    <source>
        <dbReference type="SAM" id="Phobius"/>
    </source>
</evidence>
<sequence length="159" mass="17651">MTMEAYVLCDRAPDGFPDWQRAIEALDFGLTLQPSRELVRHQGHLPATWRGREVGFEVNPFTFADLTETYDDVDFVRPWPCVYAFYFSSLSGCVGAWMAIAAWVRMNGGMAYDPQADRLLTAEEAVRYARAGIDSFDETMAELNAAMAGSTGSTGRADT</sequence>
<evidence type="ECO:0000313" key="3">
    <source>
        <dbReference type="Proteomes" id="UP001055108"/>
    </source>
</evidence>
<proteinExistence type="predicted"/>
<dbReference type="EMBL" id="BPQM01000030">
    <property type="protein sequence ID" value="GJD78334.1"/>
    <property type="molecule type" value="Genomic_DNA"/>
</dbReference>
<organism evidence="2 3">
    <name type="scientific">Methylobacterium gregans</name>
    <dbReference type="NCBI Taxonomy" id="374424"/>
    <lineage>
        <taxon>Bacteria</taxon>
        <taxon>Pseudomonadati</taxon>
        <taxon>Pseudomonadota</taxon>
        <taxon>Alphaproteobacteria</taxon>
        <taxon>Hyphomicrobiales</taxon>
        <taxon>Methylobacteriaceae</taxon>
        <taxon>Methylobacterium</taxon>
    </lineage>
</organism>